<sequence>MHPARKLCLSLAMILAPAFAMAEPIATIKKLSGDVSIIRGADTLPASLGARVHQHDRISTSAQGRIGLLFDDDSRLAAGPGSSLSLSNYSYDRHTRTGAIDVQVDEGTVSVIAGRVAEHNPDALNVSYPAASAVAIRGNTFSVKVDNSKKEGND</sequence>
<dbReference type="Proteomes" id="UP000629025">
    <property type="component" value="Unassembled WGS sequence"/>
</dbReference>
<gene>
    <name evidence="3" type="ORF">GCM10011352_00040</name>
</gene>
<dbReference type="Pfam" id="PF04773">
    <property type="entry name" value="FecR"/>
    <property type="match status" value="1"/>
</dbReference>
<name>A0ABQ1JYM3_9GAMM</name>
<proteinExistence type="predicted"/>
<keyword evidence="1" id="KW-0732">Signal</keyword>
<evidence type="ECO:0000256" key="1">
    <source>
        <dbReference type="SAM" id="SignalP"/>
    </source>
</evidence>
<dbReference type="PANTHER" id="PTHR38731">
    <property type="entry name" value="LIPL45-RELATED LIPOPROTEIN-RELATED"/>
    <property type="match status" value="1"/>
</dbReference>
<reference evidence="4" key="1">
    <citation type="journal article" date="2019" name="Int. J. Syst. Evol. Microbiol.">
        <title>The Global Catalogue of Microorganisms (GCM) 10K type strain sequencing project: providing services to taxonomists for standard genome sequencing and annotation.</title>
        <authorList>
            <consortium name="The Broad Institute Genomics Platform"/>
            <consortium name="The Broad Institute Genome Sequencing Center for Infectious Disease"/>
            <person name="Wu L."/>
            <person name="Ma J."/>
        </authorList>
    </citation>
    <scope>NUCLEOTIDE SEQUENCE [LARGE SCALE GENOMIC DNA]</scope>
    <source>
        <strain evidence="4">CGMCC 1.15341</strain>
    </source>
</reference>
<evidence type="ECO:0000313" key="3">
    <source>
        <dbReference type="EMBL" id="GGB78455.1"/>
    </source>
</evidence>
<dbReference type="InterPro" id="IPR006860">
    <property type="entry name" value="FecR"/>
</dbReference>
<comment type="caution">
    <text evidence="3">The sequence shown here is derived from an EMBL/GenBank/DDBJ whole genome shotgun (WGS) entry which is preliminary data.</text>
</comment>
<dbReference type="EMBL" id="BMIJ01000001">
    <property type="protein sequence ID" value="GGB78455.1"/>
    <property type="molecule type" value="Genomic_DNA"/>
</dbReference>
<evidence type="ECO:0000259" key="2">
    <source>
        <dbReference type="Pfam" id="PF04773"/>
    </source>
</evidence>
<evidence type="ECO:0000313" key="4">
    <source>
        <dbReference type="Proteomes" id="UP000629025"/>
    </source>
</evidence>
<protein>
    <recommendedName>
        <fullName evidence="2">FecR protein domain-containing protein</fullName>
    </recommendedName>
</protein>
<organism evidence="3 4">
    <name type="scientific">Marinobacterium zhoushanense</name>
    <dbReference type="NCBI Taxonomy" id="1679163"/>
    <lineage>
        <taxon>Bacteria</taxon>
        <taxon>Pseudomonadati</taxon>
        <taxon>Pseudomonadota</taxon>
        <taxon>Gammaproteobacteria</taxon>
        <taxon>Oceanospirillales</taxon>
        <taxon>Oceanospirillaceae</taxon>
        <taxon>Marinobacterium</taxon>
    </lineage>
</organism>
<feature type="domain" description="FecR protein" evidence="2">
    <location>
        <begin position="56"/>
        <end position="147"/>
    </location>
</feature>
<feature type="chain" id="PRO_5045794249" description="FecR protein domain-containing protein" evidence="1">
    <location>
        <begin position="23"/>
        <end position="154"/>
    </location>
</feature>
<accession>A0ABQ1JYM3</accession>
<feature type="signal peptide" evidence="1">
    <location>
        <begin position="1"/>
        <end position="22"/>
    </location>
</feature>
<keyword evidence="4" id="KW-1185">Reference proteome</keyword>